<feature type="domain" description="Cytidyltransferase-like" evidence="3">
    <location>
        <begin position="29"/>
        <end position="58"/>
    </location>
</feature>
<dbReference type="Proteomes" id="UP000886014">
    <property type="component" value="Unassembled WGS sequence"/>
</dbReference>
<feature type="non-terminal residue" evidence="5">
    <location>
        <position position="58"/>
    </location>
</feature>
<evidence type="ECO:0000313" key="5">
    <source>
        <dbReference type="EMBL" id="HHF58216.1"/>
    </source>
</evidence>
<dbReference type="AlphaFoldDB" id="A0A7C5M9T1"/>
<organism evidence="5">
    <name type="scientific">candidate division WOR-3 bacterium</name>
    <dbReference type="NCBI Taxonomy" id="2052148"/>
    <lineage>
        <taxon>Bacteria</taxon>
        <taxon>Bacteria division WOR-3</taxon>
    </lineage>
</organism>
<name>A0A7C5M9T1_UNCW3</name>
<keyword evidence="1" id="KW-0808">Transferase</keyword>
<evidence type="ECO:0000256" key="2">
    <source>
        <dbReference type="ARBA" id="ARBA00022695"/>
    </source>
</evidence>
<dbReference type="Gene3D" id="3.40.50.620">
    <property type="entry name" value="HUPs"/>
    <property type="match status" value="1"/>
</dbReference>
<proteinExistence type="predicted"/>
<comment type="caution">
    <text evidence="5">The sequence shown here is derived from an EMBL/GenBank/DDBJ whole genome shotgun (WGS) entry which is preliminary data.</text>
</comment>
<evidence type="ECO:0000256" key="1">
    <source>
        <dbReference type="ARBA" id="ARBA00022679"/>
    </source>
</evidence>
<sequence>MTPRDKILSRQKARELGEKLRKEGKVIVFTNGCFDILHRGHIEYLEYAKSQGDVLVVG</sequence>
<dbReference type="NCBIfam" id="TIGR00125">
    <property type="entry name" value="cyt_tran_rel"/>
    <property type="match status" value="1"/>
</dbReference>
<accession>A0A7C5M9T1</accession>
<dbReference type="InterPro" id="IPR014729">
    <property type="entry name" value="Rossmann-like_a/b/a_fold"/>
</dbReference>
<gene>
    <name evidence="5" type="ORF">ENL41_02200</name>
    <name evidence="4" type="ORF">ENL43_00760</name>
</gene>
<dbReference type="EMBL" id="DRTX01000045">
    <property type="protein sequence ID" value="HHF52878.1"/>
    <property type="molecule type" value="Genomic_DNA"/>
</dbReference>
<dbReference type="PANTHER" id="PTHR43793:SF2">
    <property type="entry name" value="BIFUNCTIONAL PROTEIN HLDE"/>
    <property type="match status" value="1"/>
</dbReference>
<dbReference type="Pfam" id="PF01467">
    <property type="entry name" value="CTP_transf_like"/>
    <property type="match status" value="1"/>
</dbReference>
<dbReference type="InterPro" id="IPR004821">
    <property type="entry name" value="Cyt_trans-like"/>
</dbReference>
<reference evidence="5" key="1">
    <citation type="journal article" date="2020" name="mSystems">
        <title>Genome- and Community-Level Interaction Insights into Carbon Utilization and Element Cycling Functions of Hydrothermarchaeota in Hydrothermal Sediment.</title>
        <authorList>
            <person name="Zhou Z."/>
            <person name="Liu Y."/>
            <person name="Xu W."/>
            <person name="Pan J."/>
            <person name="Luo Z.H."/>
            <person name="Li M."/>
        </authorList>
    </citation>
    <scope>NUCLEOTIDE SEQUENCE [LARGE SCALE GENOMIC DNA]</scope>
    <source>
        <strain evidence="5">HyVt-94</strain>
        <strain evidence="4">HyVt-96</strain>
    </source>
</reference>
<dbReference type="Proteomes" id="UP000886050">
    <property type="component" value="Unassembled WGS sequence"/>
</dbReference>
<dbReference type="PANTHER" id="PTHR43793">
    <property type="entry name" value="FAD SYNTHASE"/>
    <property type="match status" value="1"/>
</dbReference>
<dbReference type="GO" id="GO:0016779">
    <property type="term" value="F:nucleotidyltransferase activity"/>
    <property type="evidence" value="ECO:0007669"/>
    <property type="project" value="UniProtKB-KW"/>
</dbReference>
<evidence type="ECO:0000259" key="3">
    <source>
        <dbReference type="Pfam" id="PF01467"/>
    </source>
</evidence>
<evidence type="ECO:0000313" key="4">
    <source>
        <dbReference type="EMBL" id="HHF52878.1"/>
    </source>
</evidence>
<dbReference type="SUPFAM" id="SSF52374">
    <property type="entry name" value="Nucleotidylyl transferase"/>
    <property type="match status" value="1"/>
</dbReference>
<dbReference type="EMBL" id="DRTV01000152">
    <property type="protein sequence ID" value="HHF58216.1"/>
    <property type="molecule type" value="Genomic_DNA"/>
</dbReference>
<dbReference type="InterPro" id="IPR050385">
    <property type="entry name" value="Archaeal_FAD_synthase"/>
</dbReference>
<keyword evidence="2 5" id="KW-0548">Nucleotidyltransferase</keyword>
<protein>
    <submittedName>
        <fullName evidence="5">D-glycero-beta-D-manno-heptose 1-phosphate adenylyltransferase</fullName>
    </submittedName>
</protein>